<name>A0ABD5ZI54_9EURY</name>
<dbReference type="RefSeq" id="WP_390224984.1">
    <property type="nucleotide sequence ID" value="NZ_JBHTAA010000005.1"/>
</dbReference>
<dbReference type="AlphaFoldDB" id="A0ABD5ZI54"/>
<dbReference type="InterPro" id="IPR014845">
    <property type="entry name" value="GYD/TTHA1554"/>
</dbReference>
<proteinExistence type="predicted"/>
<evidence type="ECO:0000313" key="1">
    <source>
        <dbReference type="EMBL" id="MFC7204891.1"/>
    </source>
</evidence>
<accession>A0ABD5ZI54</accession>
<reference evidence="1 2" key="1">
    <citation type="journal article" date="2019" name="Int. J. Syst. Evol. Microbiol.">
        <title>The Global Catalogue of Microorganisms (GCM) 10K type strain sequencing project: providing services to taxonomists for standard genome sequencing and annotation.</title>
        <authorList>
            <consortium name="The Broad Institute Genomics Platform"/>
            <consortium name="The Broad Institute Genome Sequencing Center for Infectious Disease"/>
            <person name="Wu L."/>
            <person name="Ma J."/>
        </authorList>
    </citation>
    <scope>NUCLEOTIDE SEQUENCE [LARGE SCALE GENOMIC DNA]</scope>
    <source>
        <strain evidence="1 2">DSM 29988</strain>
    </source>
</reference>
<dbReference type="Proteomes" id="UP001596481">
    <property type="component" value="Unassembled WGS sequence"/>
</dbReference>
<sequence length="97" mass="10756">MPTYVTLWNYTQDGMAKIDESPDRLDSAIDLMESLGGELHEFYLTMGQYDLVTVAEFPDDDAAAKAILRIGQTGAVAGETLKAWPEDDYRDLIANLP</sequence>
<gene>
    <name evidence="1" type="ORF">ACFQJC_15345</name>
</gene>
<evidence type="ECO:0000313" key="2">
    <source>
        <dbReference type="Proteomes" id="UP001596481"/>
    </source>
</evidence>
<keyword evidence="2" id="KW-1185">Reference proteome</keyword>
<dbReference type="EMBL" id="JBHTAA010000005">
    <property type="protein sequence ID" value="MFC7204891.1"/>
    <property type="molecule type" value="Genomic_DNA"/>
</dbReference>
<dbReference type="Pfam" id="PF08734">
    <property type="entry name" value="GYD"/>
    <property type="match status" value="1"/>
</dbReference>
<protein>
    <submittedName>
        <fullName evidence="1">GYD domain-containing protein</fullName>
    </submittedName>
</protein>
<comment type="caution">
    <text evidence="1">The sequence shown here is derived from an EMBL/GenBank/DDBJ whole genome shotgun (WGS) entry which is preliminary data.</text>
</comment>
<organism evidence="1 2">
    <name type="scientific">Haloferax namakaokahaiae</name>
    <dbReference type="NCBI Taxonomy" id="1748331"/>
    <lineage>
        <taxon>Archaea</taxon>
        <taxon>Methanobacteriati</taxon>
        <taxon>Methanobacteriota</taxon>
        <taxon>Stenosarchaea group</taxon>
        <taxon>Halobacteria</taxon>
        <taxon>Halobacteriales</taxon>
        <taxon>Haloferacaceae</taxon>
        <taxon>Haloferax</taxon>
    </lineage>
</organism>